<reference evidence="1 2" key="1">
    <citation type="submission" date="2019-04" db="EMBL/GenBank/DDBJ databases">
        <title>An improved genome assembly and genetic linkage map for asparagus bean, Vigna unguiculata ssp. sesquipedialis.</title>
        <authorList>
            <person name="Xia Q."/>
            <person name="Zhang R."/>
            <person name="Dong Y."/>
        </authorList>
    </citation>
    <scope>NUCLEOTIDE SEQUENCE [LARGE SCALE GENOMIC DNA]</scope>
    <source>
        <tissue evidence="1">Leaf</tissue>
    </source>
</reference>
<evidence type="ECO:0000313" key="2">
    <source>
        <dbReference type="Proteomes" id="UP000501690"/>
    </source>
</evidence>
<sequence>MNLPAHIITCHTPSINLPAHGTTSPDPSKASLSVKTSHTTRNLLHSRLAPQPAPLGETGSDRLAVSAHRQAPALFQRHYFSNTAWRSTPLPPGATQCSDPPYCSYRLAGSAIRQAPYQKHYIAGFGTLLG</sequence>
<organism evidence="1 2">
    <name type="scientific">Vigna unguiculata</name>
    <name type="common">Cowpea</name>
    <dbReference type="NCBI Taxonomy" id="3917"/>
    <lineage>
        <taxon>Eukaryota</taxon>
        <taxon>Viridiplantae</taxon>
        <taxon>Streptophyta</taxon>
        <taxon>Embryophyta</taxon>
        <taxon>Tracheophyta</taxon>
        <taxon>Spermatophyta</taxon>
        <taxon>Magnoliopsida</taxon>
        <taxon>eudicotyledons</taxon>
        <taxon>Gunneridae</taxon>
        <taxon>Pentapetalae</taxon>
        <taxon>rosids</taxon>
        <taxon>fabids</taxon>
        <taxon>Fabales</taxon>
        <taxon>Fabaceae</taxon>
        <taxon>Papilionoideae</taxon>
        <taxon>50 kb inversion clade</taxon>
        <taxon>NPAAA clade</taxon>
        <taxon>indigoferoid/millettioid clade</taxon>
        <taxon>Phaseoleae</taxon>
        <taxon>Vigna</taxon>
    </lineage>
</organism>
<keyword evidence="2" id="KW-1185">Reference proteome</keyword>
<evidence type="ECO:0000313" key="1">
    <source>
        <dbReference type="EMBL" id="QCE00718.1"/>
    </source>
</evidence>
<proteinExistence type="predicted"/>
<protein>
    <submittedName>
        <fullName evidence="1">Uncharacterized protein</fullName>
    </submittedName>
</protein>
<dbReference type="Proteomes" id="UP000501690">
    <property type="component" value="Linkage Group LG7"/>
</dbReference>
<name>A0A4D6MI69_VIGUN</name>
<accession>A0A4D6MI69</accession>
<gene>
    <name evidence="1" type="ORF">DEO72_LG7g2008</name>
</gene>
<dbReference type="EMBL" id="CP039351">
    <property type="protein sequence ID" value="QCE00718.1"/>
    <property type="molecule type" value="Genomic_DNA"/>
</dbReference>
<dbReference type="AlphaFoldDB" id="A0A4D6MI69"/>